<keyword evidence="4" id="KW-1185">Reference proteome</keyword>
<dbReference type="EMBL" id="PGCI01000152">
    <property type="protein sequence ID" value="PLW36899.1"/>
    <property type="molecule type" value="Genomic_DNA"/>
</dbReference>
<dbReference type="OrthoDB" id="2518292at2759"/>
<dbReference type="Proteomes" id="UP000235388">
    <property type="component" value="Unassembled WGS sequence"/>
</dbReference>
<evidence type="ECO:0000256" key="1">
    <source>
        <dbReference type="SAM" id="MobiDB-lite"/>
    </source>
</evidence>
<name>A0A2N5UGM8_9BASI</name>
<evidence type="ECO:0000313" key="5">
    <source>
        <dbReference type="Proteomes" id="UP000235392"/>
    </source>
</evidence>
<accession>A0A2N5UGM8</accession>
<feature type="region of interest" description="Disordered" evidence="1">
    <location>
        <begin position="21"/>
        <end position="211"/>
    </location>
</feature>
<evidence type="ECO:0000313" key="4">
    <source>
        <dbReference type="Proteomes" id="UP000235388"/>
    </source>
</evidence>
<protein>
    <submittedName>
        <fullName evidence="2">Uncharacterized protein</fullName>
    </submittedName>
</protein>
<reference evidence="4 5" key="1">
    <citation type="submission" date="2017-11" db="EMBL/GenBank/DDBJ databases">
        <title>De novo assembly and phasing of dikaryotic genomes from two isolates of Puccinia coronata f. sp. avenae, the causal agent of oat crown rust.</title>
        <authorList>
            <person name="Miller M.E."/>
            <person name="Zhang Y."/>
            <person name="Omidvar V."/>
            <person name="Sperschneider J."/>
            <person name="Schwessinger B."/>
            <person name="Raley C."/>
            <person name="Palmer J.M."/>
            <person name="Garnica D."/>
            <person name="Upadhyaya N."/>
            <person name="Rathjen J."/>
            <person name="Taylor J.M."/>
            <person name="Park R.F."/>
            <person name="Dodds P.N."/>
            <person name="Hirsch C.D."/>
            <person name="Kianian S.F."/>
            <person name="Figueroa M."/>
        </authorList>
    </citation>
    <scope>NUCLEOTIDE SEQUENCE [LARGE SCALE GENOMIC DNA]</scope>
    <source>
        <strain evidence="3">12NC29</strain>
        <strain evidence="2">12SD80</strain>
    </source>
</reference>
<comment type="caution">
    <text evidence="2">The sequence shown here is derived from an EMBL/GenBank/DDBJ whole genome shotgun (WGS) entry which is preliminary data.</text>
</comment>
<organism evidence="2 5">
    <name type="scientific">Puccinia coronata f. sp. avenae</name>
    <dbReference type="NCBI Taxonomy" id="200324"/>
    <lineage>
        <taxon>Eukaryota</taxon>
        <taxon>Fungi</taxon>
        <taxon>Dikarya</taxon>
        <taxon>Basidiomycota</taxon>
        <taxon>Pucciniomycotina</taxon>
        <taxon>Pucciniomycetes</taxon>
        <taxon>Pucciniales</taxon>
        <taxon>Pucciniaceae</taxon>
        <taxon>Puccinia</taxon>
    </lineage>
</organism>
<feature type="compositionally biased region" description="Basic and acidic residues" evidence="1">
    <location>
        <begin position="80"/>
        <end position="90"/>
    </location>
</feature>
<feature type="compositionally biased region" description="Basic residues" evidence="1">
    <location>
        <begin position="115"/>
        <end position="125"/>
    </location>
</feature>
<gene>
    <name evidence="3" type="ORF">PCANC_11001</name>
    <name evidence="2" type="ORF">PCASD_10178</name>
</gene>
<evidence type="ECO:0000313" key="3">
    <source>
        <dbReference type="EMBL" id="PLW40859.1"/>
    </source>
</evidence>
<evidence type="ECO:0000313" key="2">
    <source>
        <dbReference type="EMBL" id="PLW36899.1"/>
    </source>
</evidence>
<sequence length="211" mass="22473">MLSERSVPAVVDRAHELLEKLQPMNHTPAFSDGPSDDGILPGNLPDSPPVEDPGKKRSGRGKHSGQEGKGNDKAIAGQQKKVDSLRHKLDQAITKLEALEGAGSEPYDAKGGDKAHHHHSGRKHHEPTSHVPDTESPASSQGIEPTSPDHPGKAPLVKRSDYASGPARFLGFAPTTGDFPGKFAPTVGEEGAHQYHSGIDMAHIPSDNHHH</sequence>
<dbReference type="Proteomes" id="UP000235392">
    <property type="component" value="Unassembled WGS sequence"/>
</dbReference>
<dbReference type="AlphaFoldDB" id="A0A2N5UGM8"/>
<dbReference type="EMBL" id="PGCJ01000176">
    <property type="protein sequence ID" value="PLW40859.1"/>
    <property type="molecule type" value="Genomic_DNA"/>
</dbReference>
<proteinExistence type="predicted"/>